<dbReference type="Proteomes" id="UP000316639">
    <property type="component" value="Unassembled WGS sequence"/>
</dbReference>
<feature type="chain" id="PRO_5021971179" evidence="1">
    <location>
        <begin position="29"/>
        <end position="132"/>
    </location>
</feature>
<name>A0A563F0X4_9PSEU</name>
<accession>A0A563F0X4</accession>
<sequence length="132" mass="14068">MLKRFALPVAALLAALGMVTVFAPAAMASNGGSNGCTYIHVEYEGGGGNQRFVKWVEVSNIASRCNYYGHHDIRDDWNGATWSGPTGGGPPTFRVAINAWKSINVQKYCGRGWQNNGGGNYTLRGAPCATVV</sequence>
<dbReference type="EMBL" id="VOBR01000003">
    <property type="protein sequence ID" value="TWP53411.1"/>
    <property type="molecule type" value="Genomic_DNA"/>
</dbReference>
<gene>
    <name evidence="2" type="ORF">FKR81_05500</name>
</gene>
<evidence type="ECO:0000313" key="3">
    <source>
        <dbReference type="Proteomes" id="UP000316639"/>
    </source>
</evidence>
<keyword evidence="1" id="KW-0732">Signal</keyword>
<protein>
    <submittedName>
        <fullName evidence="2">Uncharacterized protein</fullName>
    </submittedName>
</protein>
<reference evidence="2 3" key="1">
    <citation type="submission" date="2019-07" db="EMBL/GenBank/DDBJ databases">
        <title>Lentzea xizangensis sp. nov., isolated from Qinghai-Tibetan Plateau Soils.</title>
        <authorList>
            <person name="Huang J."/>
        </authorList>
    </citation>
    <scope>NUCLEOTIDE SEQUENCE [LARGE SCALE GENOMIC DNA]</scope>
    <source>
        <strain evidence="2 3">FXJ1.1311</strain>
    </source>
</reference>
<evidence type="ECO:0000256" key="1">
    <source>
        <dbReference type="SAM" id="SignalP"/>
    </source>
</evidence>
<proteinExistence type="predicted"/>
<dbReference type="RefSeq" id="WP_146349822.1">
    <property type="nucleotide sequence ID" value="NZ_VOBR01000003.1"/>
</dbReference>
<keyword evidence="3" id="KW-1185">Reference proteome</keyword>
<dbReference type="AlphaFoldDB" id="A0A563F0X4"/>
<feature type="signal peptide" evidence="1">
    <location>
        <begin position="1"/>
        <end position="28"/>
    </location>
</feature>
<evidence type="ECO:0000313" key="2">
    <source>
        <dbReference type="EMBL" id="TWP53411.1"/>
    </source>
</evidence>
<organism evidence="2 3">
    <name type="scientific">Lentzea tibetensis</name>
    <dbReference type="NCBI Taxonomy" id="2591470"/>
    <lineage>
        <taxon>Bacteria</taxon>
        <taxon>Bacillati</taxon>
        <taxon>Actinomycetota</taxon>
        <taxon>Actinomycetes</taxon>
        <taxon>Pseudonocardiales</taxon>
        <taxon>Pseudonocardiaceae</taxon>
        <taxon>Lentzea</taxon>
    </lineage>
</organism>
<comment type="caution">
    <text evidence="2">The sequence shown here is derived from an EMBL/GenBank/DDBJ whole genome shotgun (WGS) entry which is preliminary data.</text>
</comment>